<accession>A0ABS7DQ28</accession>
<feature type="region of interest" description="Disordered" evidence="1">
    <location>
        <begin position="30"/>
        <end position="52"/>
    </location>
</feature>
<dbReference type="Proteomes" id="UP000719942">
    <property type="component" value="Unassembled WGS sequence"/>
</dbReference>
<sequence length="52" mass="5830">MDKDISEKIRNMLRELGWSDEAINHSEFFAGGTEPASPKVQAVAKNPEQNRS</sequence>
<reference evidence="2 3" key="1">
    <citation type="submission" date="2021-03" db="EMBL/GenBank/DDBJ databases">
        <title>Caproiciproducens sp. nov. isolated from feces of cow.</title>
        <authorList>
            <person name="Choi J.-Y."/>
        </authorList>
    </citation>
    <scope>NUCLEOTIDE SEQUENCE [LARGE SCALE GENOMIC DNA]</scope>
    <source>
        <strain evidence="2 3">AGMB10547</strain>
    </source>
</reference>
<keyword evidence="3" id="KW-1185">Reference proteome</keyword>
<protein>
    <submittedName>
        <fullName evidence="2">Uncharacterized protein</fullName>
    </submittedName>
</protein>
<proteinExistence type="predicted"/>
<dbReference type="EMBL" id="JAGFNZ010000004">
    <property type="protein sequence ID" value="MBW7573224.1"/>
    <property type="molecule type" value="Genomic_DNA"/>
</dbReference>
<name>A0ABS7DQ28_9FIRM</name>
<comment type="caution">
    <text evidence="2">The sequence shown here is derived from an EMBL/GenBank/DDBJ whole genome shotgun (WGS) entry which is preliminary data.</text>
</comment>
<organism evidence="2 3">
    <name type="scientific">Caproiciproducens faecalis</name>
    <dbReference type="NCBI Taxonomy" id="2820301"/>
    <lineage>
        <taxon>Bacteria</taxon>
        <taxon>Bacillati</taxon>
        <taxon>Bacillota</taxon>
        <taxon>Clostridia</taxon>
        <taxon>Eubacteriales</taxon>
        <taxon>Acutalibacteraceae</taxon>
        <taxon>Caproiciproducens</taxon>
    </lineage>
</organism>
<evidence type="ECO:0000256" key="1">
    <source>
        <dbReference type="SAM" id="MobiDB-lite"/>
    </source>
</evidence>
<dbReference type="RefSeq" id="WP_219965640.1">
    <property type="nucleotide sequence ID" value="NZ_JAGFNZ010000004.1"/>
</dbReference>
<gene>
    <name evidence="2" type="ORF">J5W02_10420</name>
</gene>
<evidence type="ECO:0000313" key="2">
    <source>
        <dbReference type="EMBL" id="MBW7573224.1"/>
    </source>
</evidence>
<evidence type="ECO:0000313" key="3">
    <source>
        <dbReference type="Proteomes" id="UP000719942"/>
    </source>
</evidence>